<keyword evidence="5" id="KW-0949">S-adenosyl-L-methionine</keyword>
<evidence type="ECO:0000256" key="1">
    <source>
        <dbReference type="ARBA" id="ARBA00022490"/>
    </source>
</evidence>
<evidence type="ECO:0000313" key="8">
    <source>
        <dbReference type="Proteomes" id="UP000622580"/>
    </source>
</evidence>
<dbReference type="EMBL" id="JAGSGD010000001">
    <property type="protein sequence ID" value="MBR7618830.1"/>
    <property type="molecule type" value="Genomic_DNA"/>
</dbReference>
<dbReference type="PROSITE" id="PS00092">
    <property type="entry name" value="N6_MTASE"/>
    <property type="match status" value="1"/>
</dbReference>
<organism evidence="7 8">
    <name type="scientific">Phenylobacterium glaciei</name>
    <dbReference type="NCBI Taxonomy" id="2803784"/>
    <lineage>
        <taxon>Bacteria</taxon>
        <taxon>Pseudomonadati</taxon>
        <taxon>Pseudomonadota</taxon>
        <taxon>Alphaproteobacteria</taxon>
        <taxon>Caulobacterales</taxon>
        <taxon>Caulobacteraceae</taxon>
        <taxon>Phenylobacterium</taxon>
    </lineage>
</organism>
<evidence type="ECO:0000256" key="3">
    <source>
        <dbReference type="ARBA" id="ARBA00022603"/>
    </source>
</evidence>
<dbReference type="GO" id="GO:0032259">
    <property type="term" value="P:methylation"/>
    <property type="evidence" value="ECO:0007669"/>
    <property type="project" value="UniProtKB-KW"/>
</dbReference>
<evidence type="ECO:0000313" key="7">
    <source>
        <dbReference type="EMBL" id="MBR7618830.1"/>
    </source>
</evidence>
<keyword evidence="8" id="KW-1185">Reference proteome</keyword>
<sequence length="311" mass="33054">MTFEDEALVALLAALKARDYRFITPTNDTHRLVSWRLFQGSRHTLRDIFGWSRPFRDGDVEPEVLALMREAGILVQRGQRLLSALRVASVGDDLFLHSAYPPKAKDAVFFGPDSYRFADFIRAELGHANRVVDIGAGAGVGGIVAARACPQAAIVLADINPQALRLARINAAAAVVSAEVIESDGLSKVTGAIDVAIANPPYLLGSGGRAYRDGGDLLGARLSLDWAKAAMARLPAGGRLLLYTGSAIVEGRDRLKSELETLAAGAGAGLRYREIDPDVFGGMLLHPAYRRADRIAAVGAVLETAGNAQAA</sequence>
<dbReference type="GO" id="GO:0006364">
    <property type="term" value="P:rRNA processing"/>
    <property type="evidence" value="ECO:0007669"/>
    <property type="project" value="UniProtKB-KW"/>
</dbReference>
<evidence type="ECO:0000256" key="4">
    <source>
        <dbReference type="ARBA" id="ARBA00022679"/>
    </source>
</evidence>
<dbReference type="PANTHER" id="PTHR47816:SF4">
    <property type="entry name" value="RIBOSOMAL RNA SMALL SUBUNIT METHYLTRANSFERASE C"/>
    <property type="match status" value="1"/>
</dbReference>
<dbReference type="GO" id="GO:0008757">
    <property type="term" value="F:S-adenosylmethionine-dependent methyltransferase activity"/>
    <property type="evidence" value="ECO:0007669"/>
    <property type="project" value="InterPro"/>
</dbReference>
<dbReference type="InterPro" id="IPR046977">
    <property type="entry name" value="RsmC/RlmG"/>
</dbReference>
<dbReference type="RefSeq" id="WP_215338810.1">
    <property type="nucleotide sequence ID" value="NZ_JAGSGD010000001.1"/>
</dbReference>
<dbReference type="SUPFAM" id="SSF53335">
    <property type="entry name" value="S-adenosyl-L-methionine-dependent methyltransferases"/>
    <property type="match status" value="1"/>
</dbReference>
<dbReference type="InterPro" id="IPR002052">
    <property type="entry name" value="DNA_methylase_N6_adenine_CS"/>
</dbReference>
<dbReference type="GO" id="GO:0003676">
    <property type="term" value="F:nucleic acid binding"/>
    <property type="evidence" value="ECO:0007669"/>
    <property type="project" value="InterPro"/>
</dbReference>
<protein>
    <submittedName>
        <fullName evidence="7">Methyltransferase</fullName>
    </submittedName>
</protein>
<feature type="domain" description="Methyltransferase small" evidence="6">
    <location>
        <begin position="127"/>
        <end position="205"/>
    </location>
</feature>
<dbReference type="InterPro" id="IPR007848">
    <property type="entry name" value="Small_mtfrase_dom"/>
</dbReference>
<dbReference type="GO" id="GO:0008170">
    <property type="term" value="F:N-methyltransferase activity"/>
    <property type="evidence" value="ECO:0007669"/>
    <property type="project" value="UniProtKB-ARBA"/>
</dbReference>
<proteinExistence type="predicted"/>
<keyword evidence="2" id="KW-0698">rRNA processing</keyword>
<keyword evidence="1" id="KW-0963">Cytoplasm</keyword>
<evidence type="ECO:0000256" key="2">
    <source>
        <dbReference type="ARBA" id="ARBA00022552"/>
    </source>
</evidence>
<evidence type="ECO:0000256" key="5">
    <source>
        <dbReference type="ARBA" id="ARBA00022691"/>
    </source>
</evidence>
<comment type="caution">
    <text evidence="7">The sequence shown here is derived from an EMBL/GenBank/DDBJ whole genome shotgun (WGS) entry which is preliminary data.</text>
</comment>
<dbReference type="Gene3D" id="3.40.50.150">
    <property type="entry name" value="Vaccinia Virus protein VP39"/>
    <property type="match status" value="1"/>
</dbReference>
<gene>
    <name evidence="7" type="ORF">JKL49_05465</name>
</gene>
<dbReference type="PANTHER" id="PTHR47816">
    <property type="entry name" value="RIBOSOMAL RNA SMALL SUBUNIT METHYLTRANSFERASE C"/>
    <property type="match status" value="1"/>
</dbReference>
<dbReference type="InterPro" id="IPR029063">
    <property type="entry name" value="SAM-dependent_MTases_sf"/>
</dbReference>
<evidence type="ECO:0000259" key="6">
    <source>
        <dbReference type="Pfam" id="PF05175"/>
    </source>
</evidence>
<dbReference type="Proteomes" id="UP000622580">
    <property type="component" value="Unassembled WGS sequence"/>
</dbReference>
<name>A0A941CY85_9CAUL</name>
<reference evidence="7" key="1">
    <citation type="submission" date="2021-04" db="EMBL/GenBank/DDBJ databases">
        <title>Draft genome assembly of strain Phenylobacterium sp. 20VBR1 using MiniION and Illumina platforms.</title>
        <authorList>
            <person name="Thomas F.A."/>
            <person name="Krishnan K.P."/>
            <person name="Sinha R.K."/>
        </authorList>
    </citation>
    <scope>NUCLEOTIDE SEQUENCE</scope>
    <source>
        <strain evidence="7">20VBR1</strain>
    </source>
</reference>
<keyword evidence="4" id="KW-0808">Transferase</keyword>
<keyword evidence="3 7" id="KW-0489">Methyltransferase</keyword>
<dbReference type="Pfam" id="PF05175">
    <property type="entry name" value="MTS"/>
    <property type="match status" value="1"/>
</dbReference>
<accession>A0A941CY85</accession>
<dbReference type="AlphaFoldDB" id="A0A941CY85"/>